<dbReference type="SUPFAM" id="SSF53098">
    <property type="entry name" value="Ribonuclease H-like"/>
    <property type="match status" value="1"/>
</dbReference>
<name>A0A8X8ZS80_SALSN</name>
<dbReference type="InterPro" id="IPR012337">
    <property type="entry name" value="RNaseH-like_sf"/>
</dbReference>
<evidence type="ECO:0000259" key="2">
    <source>
        <dbReference type="Pfam" id="PF05699"/>
    </source>
</evidence>
<dbReference type="PANTHER" id="PTHR23272">
    <property type="entry name" value="BED FINGER-RELATED"/>
    <property type="match status" value="1"/>
</dbReference>
<proteinExistence type="predicted"/>
<keyword evidence="1" id="KW-0175">Coiled coil</keyword>
<dbReference type="Pfam" id="PF05699">
    <property type="entry name" value="Dimer_Tnp_hAT"/>
    <property type="match status" value="1"/>
</dbReference>
<dbReference type="AlphaFoldDB" id="A0A8X8ZS80"/>
<evidence type="ECO:0000256" key="1">
    <source>
        <dbReference type="SAM" id="Coils"/>
    </source>
</evidence>
<reference evidence="3" key="2">
    <citation type="submission" date="2020-08" db="EMBL/GenBank/DDBJ databases">
        <title>Plant Genome Project.</title>
        <authorList>
            <person name="Zhang R.-G."/>
        </authorList>
    </citation>
    <scope>NUCLEOTIDE SEQUENCE</scope>
    <source>
        <strain evidence="3">Huo1</strain>
        <tissue evidence="3">Leaf</tissue>
    </source>
</reference>
<sequence>MIYVSMFALQIEVEKKCDDDSDPIQSEVAKAMKVKFDKCWENCGDGNDMGLGGWGLFDELFSRVQKEVSQEKLKQISNEVDKYLDDKMEKRSNPCFDLLEWWKGCGTRYPILSLIAKDIFAIPCSTIANESTFSLEKGVVDPFRTSLSKKNGRGISVH</sequence>
<dbReference type="EMBL" id="PNBA02000008">
    <property type="protein sequence ID" value="KAG6416207.1"/>
    <property type="molecule type" value="Genomic_DNA"/>
</dbReference>
<gene>
    <name evidence="3" type="ORF">SASPL_123631</name>
</gene>
<evidence type="ECO:0000313" key="3">
    <source>
        <dbReference type="EMBL" id="KAG6416207.1"/>
    </source>
</evidence>
<feature type="coiled-coil region" evidence="1">
    <location>
        <begin position="66"/>
        <end position="93"/>
    </location>
</feature>
<comment type="caution">
    <text evidence="3">The sequence shown here is derived from an EMBL/GenBank/DDBJ whole genome shotgun (WGS) entry which is preliminary data.</text>
</comment>
<keyword evidence="4" id="KW-1185">Reference proteome</keyword>
<feature type="domain" description="HAT C-terminal dimerisation" evidence="2">
    <location>
        <begin position="79"/>
        <end position="152"/>
    </location>
</feature>
<protein>
    <recommendedName>
        <fullName evidence="2">HAT C-terminal dimerisation domain-containing protein</fullName>
    </recommendedName>
</protein>
<organism evidence="3">
    <name type="scientific">Salvia splendens</name>
    <name type="common">Scarlet sage</name>
    <dbReference type="NCBI Taxonomy" id="180675"/>
    <lineage>
        <taxon>Eukaryota</taxon>
        <taxon>Viridiplantae</taxon>
        <taxon>Streptophyta</taxon>
        <taxon>Embryophyta</taxon>
        <taxon>Tracheophyta</taxon>
        <taxon>Spermatophyta</taxon>
        <taxon>Magnoliopsida</taxon>
        <taxon>eudicotyledons</taxon>
        <taxon>Gunneridae</taxon>
        <taxon>Pentapetalae</taxon>
        <taxon>asterids</taxon>
        <taxon>lamiids</taxon>
        <taxon>Lamiales</taxon>
        <taxon>Lamiaceae</taxon>
        <taxon>Nepetoideae</taxon>
        <taxon>Mentheae</taxon>
        <taxon>Salviinae</taxon>
        <taxon>Salvia</taxon>
        <taxon>Salvia subgen. Calosphace</taxon>
        <taxon>core Calosphace</taxon>
    </lineage>
</organism>
<dbReference type="PANTHER" id="PTHR23272:SF161">
    <property type="entry name" value="ZINC FINGER BED DOMAIN-CONTAINING PROTEIN RICESLEEPER 1-LIKE"/>
    <property type="match status" value="1"/>
</dbReference>
<reference evidence="3" key="1">
    <citation type="submission" date="2018-01" db="EMBL/GenBank/DDBJ databases">
        <authorList>
            <person name="Mao J.F."/>
        </authorList>
    </citation>
    <scope>NUCLEOTIDE SEQUENCE</scope>
    <source>
        <strain evidence="3">Huo1</strain>
        <tissue evidence="3">Leaf</tissue>
    </source>
</reference>
<accession>A0A8X8ZS80</accession>
<dbReference type="InterPro" id="IPR008906">
    <property type="entry name" value="HATC_C_dom"/>
</dbReference>
<dbReference type="GO" id="GO:0046983">
    <property type="term" value="F:protein dimerization activity"/>
    <property type="evidence" value="ECO:0007669"/>
    <property type="project" value="InterPro"/>
</dbReference>
<dbReference type="Proteomes" id="UP000298416">
    <property type="component" value="Unassembled WGS sequence"/>
</dbReference>
<evidence type="ECO:0000313" key="4">
    <source>
        <dbReference type="Proteomes" id="UP000298416"/>
    </source>
</evidence>